<dbReference type="Proteomes" id="UP000460654">
    <property type="component" value="Unassembled WGS sequence"/>
</dbReference>
<dbReference type="InterPro" id="IPR053773">
    <property type="entry name" value="Vpar_1526-like"/>
</dbReference>
<dbReference type="RefSeq" id="WP_025380464.1">
    <property type="nucleotide sequence ID" value="NZ_CAJVBV010000125.1"/>
</dbReference>
<evidence type="ECO:0000313" key="2">
    <source>
        <dbReference type="Proteomes" id="UP000460654"/>
    </source>
</evidence>
<proteinExistence type="predicted"/>
<sequence length="270" mass="30241">MNQKAQANENSTIIQVAGSLNQGISFADCERLFNLLLKENFPKLEAIAASTAKRNVDTLVKATFEKIDSKINQINVEKLAQPDVQSTFNSAVQGVARKGSKIDIDLLADLLEARIEKDNTNYIDNCIEAAVEMVPKLTSDMLVILPALYFIQELEWSNPTEIDNVYGLIYDRFLSRGGTISHSKLKTMASIGVGIYVNVIGSNTFEGMKKKYSCLQVINAESKYPRMHQALNFYDQKDLHQLTLTTPGQVIAIKMLEEIFPTINLRDFLQ</sequence>
<dbReference type="EMBL" id="QYOH01000072">
    <property type="protein sequence ID" value="TXU29593.1"/>
    <property type="molecule type" value="Genomic_DNA"/>
</dbReference>
<name>A0A8T9CMH3_ECOLX</name>
<organism evidence="1 2">
    <name type="scientific">Escherichia coli</name>
    <dbReference type="NCBI Taxonomy" id="562"/>
    <lineage>
        <taxon>Bacteria</taxon>
        <taxon>Pseudomonadati</taxon>
        <taxon>Pseudomonadota</taxon>
        <taxon>Gammaproteobacteria</taxon>
        <taxon>Enterobacterales</taxon>
        <taxon>Enterobacteriaceae</taxon>
        <taxon>Escherichia</taxon>
    </lineage>
</organism>
<protein>
    <submittedName>
        <fullName evidence="1">Uncharacterized protein</fullName>
    </submittedName>
</protein>
<accession>A0A8T9CMH3</accession>
<comment type="caution">
    <text evidence="1">The sequence shown here is derived from an EMBL/GenBank/DDBJ whole genome shotgun (WGS) entry which is preliminary data.</text>
</comment>
<dbReference type="AlphaFoldDB" id="A0A8T9CMH3"/>
<reference evidence="1 2" key="1">
    <citation type="submission" date="2018-09" db="EMBL/GenBank/DDBJ databases">
        <title>Persistent metagenomic signatures of early life antibiotic treatment in the infant gut microbiota and resistome.</title>
        <authorList>
            <person name="Gasparrini A.J."/>
        </authorList>
    </citation>
    <scope>NUCLEOTIDE SEQUENCE [LARGE SCALE GENOMIC DNA]</scope>
    <source>
        <strain evidence="1 2">T0181B.E-10</strain>
    </source>
</reference>
<dbReference type="NCBIfam" id="NF045477">
    <property type="entry name" value="LPO_1073_dom"/>
    <property type="match status" value="1"/>
</dbReference>
<evidence type="ECO:0000313" key="1">
    <source>
        <dbReference type="EMBL" id="TXU29593.1"/>
    </source>
</evidence>
<gene>
    <name evidence="1" type="ORF">D4N09_24680</name>
</gene>